<reference evidence="2 3" key="1">
    <citation type="submission" date="2018-08" db="EMBL/GenBank/DDBJ databases">
        <title>Recombination of ecologically and evolutionarily significant loci maintains genetic cohesion in the Pseudomonas syringae species complex.</title>
        <authorList>
            <person name="Dillon M."/>
            <person name="Thakur S."/>
            <person name="Almeida R.N.D."/>
            <person name="Weir B.S."/>
            <person name="Guttman D.S."/>
        </authorList>
    </citation>
    <scope>NUCLEOTIDE SEQUENCE [LARGE SCALE GENOMIC DNA]</scope>
    <source>
        <strain evidence="2 3">ICMP 12341</strain>
    </source>
</reference>
<sequence length="206" mass="23425">MPQTQHPSDFEPKLTSEYLGIVCQNVLQAAYRALAAASTEDDTNWTVGTLLYGRVHGRFKTMHRDKSLPWFRLANSTMDYTPSVNGVLMQVVMDDPDVRKKAHRMVASRVELYQASLLGPSNDSNLTWRLYVDSDGNMEDPKLTVTVLGLDTNLNVVCQWMHDYTPLQSVRTIDLPEEVDIPEQFPTRRDKDANRNVPIDADQIDE</sequence>
<evidence type="ECO:0000256" key="1">
    <source>
        <dbReference type="SAM" id="MobiDB-lite"/>
    </source>
</evidence>
<organism evidence="2 3">
    <name type="scientific">Pseudomonas syringae pv. coriandricola</name>
    <dbReference type="NCBI Taxonomy" id="264453"/>
    <lineage>
        <taxon>Bacteria</taxon>
        <taxon>Pseudomonadati</taxon>
        <taxon>Pseudomonadota</taxon>
        <taxon>Gammaproteobacteria</taxon>
        <taxon>Pseudomonadales</taxon>
        <taxon>Pseudomonadaceae</taxon>
        <taxon>Pseudomonas</taxon>
    </lineage>
</organism>
<dbReference type="EMBL" id="RBOV01000030">
    <property type="protein sequence ID" value="RMN14984.1"/>
    <property type="molecule type" value="Genomic_DNA"/>
</dbReference>
<comment type="caution">
    <text evidence="2">The sequence shown here is derived from an EMBL/GenBank/DDBJ whole genome shotgun (WGS) entry which is preliminary data.</text>
</comment>
<gene>
    <name evidence="2" type="ORF">ALQ65_02350</name>
</gene>
<protein>
    <submittedName>
        <fullName evidence="2">Uncharacterized protein</fullName>
    </submittedName>
</protein>
<evidence type="ECO:0000313" key="3">
    <source>
        <dbReference type="Proteomes" id="UP000271468"/>
    </source>
</evidence>
<dbReference type="AlphaFoldDB" id="A0A0P9P6Z1"/>
<feature type="region of interest" description="Disordered" evidence="1">
    <location>
        <begin position="186"/>
        <end position="206"/>
    </location>
</feature>
<dbReference type="Proteomes" id="UP000271468">
    <property type="component" value="Unassembled WGS sequence"/>
</dbReference>
<name>A0A0P9P6Z1_9PSED</name>
<proteinExistence type="predicted"/>
<evidence type="ECO:0000313" key="2">
    <source>
        <dbReference type="EMBL" id="RMN14984.1"/>
    </source>
</evidence>
<dbReference type="RefSeq" id="WP_054086784.1">
    <property type="nucleotide sequence ID" value="NZ_LJPZ01000088.1"/>
</dbReference>
<accession>A0A0P9P6Z1</accession>